<dbReference type="Pfam" id="PF24681">
    <property type="entry name" value="Kelch_KLHDC2_KLHL20_DRC7"/>
    <property type="match status" value="1"/>
</dbReference>
<sequence>MMKENSVKIGLILAGILALFLAYYFYSGQELRPREEEPKEEVFNLEWKNLASTTPWSKRDSHATFVFQNKLWLIGGINGDGLVSPSRQVKYWEASHFNDVWVSEDGVNWNEIETENIWPPRRSMSIVEFNGRLLMFGGWSPVSGYSNDAWQSSDGINWTKLEFSPAWEAREGQNIEIFQGKLWVMGGVNYDKRKVFADAWSSEDGITWIQATSSIPWAGRWDHATAVFDNKIFLMGGMDLETHVYRDVWSSPDGANWTLVTDSPPWQSRQGHAAVNFGGRLLVMGRLNDDRENPGPNDIWQTKDGVNWESLGELPWDGREDFSATIFKDKIYIMGGMGQDWTWRGDVWEATLKIE</sequence>
<accession>A0A1F5X3B1</accession>
<gene>
    <name evidence="2" type="ORF">A3B18_02220</name>
</gene>
<dbReference type="SUPFAM" id="SSF117281">
    <property type="entry name" value="Kelch motif"/>
    <property type="match status" value="1"/>
</dbReference>
<dbReference type="InterPro" id="IPR015915">
    <property type="entry name" value="Kelch-typ_b-propeller"/>
</dbReference>
<comment type="caution">
    <text evidence="2">The sequence shown here is derived from an EMBL/GenBank/DDBJ whole genome shotgun (WGS) entry which is preliminary data.</text>
</comment>
<dbReference type="PANTHER" id="PTHR23244">
    <property type="entry name" value="KELCH REPEAT DOMAIN"/>
    <property type="match status" value="1"/>
</dbReference>
<dbReference type="Gene3D" id="2.120.10.80">
    <property type="entry name" value="Kelch-type beta propeller"/>
    <property type="match status" value="2"/>
</dbReference>
<keyword evidence="1" id="KW-0472">Membrane</keyword>
<reference evidence="2 3" key="1">
    <citation type="journal article" date="2016" name="Nat. Commun.">
        <title>Thousands of microbial genomes shed light on interconnected biogeochemical processes in an aquifer system.</title>
        <authorList>
            <person name="Anantharaman K."/>
            <person name="Brown C.T."/>
            <person name="Hug L.A."/>
            <person name="Sharon I."/>
            <person name="Castelle C.J."/>
            <person name="Probst A.J."/>
            <person name="Thomas B.C."/>
            <person name="Singh A."/>
            <person name="Wilkins M.J."/>
            <person name="Karaoz U."/>
            <person name="Brodie E.L."/>
            <person name="Williams K.H."/>
            <person name="Hubbard S.S."/>
            <person name="Banfield J.F."/>
        </authorList>
    </citation>
    <scope>NUCLEOTIDE SEQUENCE [LARGE SCALE GENOMIC DNA]</scope>
</reference>
<dbReference type="AlphaFoldDB" id="A0A1F5X3B1"/>
<feature type="transmembrane region" description="Helical" evidence="1">
    <location>
        <begin position="7"/>
        <end position="26"/>
    </location>
</feature>
<dbReference type="EMBL" id="MFIE01000020">
    <property type="protein sequence ID" value="OGF82374.1"/>
    <property type="molecule type" value="Genomic_DNA"/>
</dbReference>
<organism evidence="2 3">
    <name type="scientific">Candidatus Giovannonibacteria bacterium RIFCSPLOWO2_01_FULL_46_13</name>
    <dbReference type="NCBI Taxonomy" id="1798352"/>
    <lineage>
        <taxon>Bacteria</taxon>
        <taxon>Candidatus Giovannoniibacteriota</taxon>
    </lineage>
</organism>
<proteinExistence type="predicted"/>
<evidence type="ECO:0000313" key="2">
    <source>
        <dbReference type="EMBL" id="OGF82374.1"/>
    </source>
</evidence>
<evidence type="ECO:0008006" key="4">
    <source>
        <dbReference type="Google" id="ProtNLM"/>
    </source>
</evidence>
<name>A0A1F5X3B1_9BACT</name>
<evidence type="ECO:0000313" key="3">
    <source>
        <dbReference type="Proteomes" id="UP000178684"/>
    </source>
</evidence>
<dbReference type="Proteomes" id="UP000178684">
    <property type="component" value="Unassembled WGS sequence"/>
</dbReference>
<protein>
    <recommendedName>
        <fullName evidence="4">Galactose oxidase</fullName>
    </recommendedName>
</protein>
<keyword evidence="1" id="KW-1133">Transmembrane helix</keyword>
<evidence type="ECO:0000256" key="1">
    <source>
        <dbReference type="SAM" id="Phobius"/>
    </source>
</evidence>
<keyword evidence="1" id="KW-0812">Transmembrane</keyword>